<keyword evidence="4 8" id="KW-0547">Nucleotide-binding</keyword>
<feature type="binding site" evidence="8">
    <location>
        <position position="378"/>
    </location>
    <ligand>
        <name>IMP</name>
        <dbReference type="ChEBI" id="CHEBI:58053"/>
    </ligand>
</feature>
<gene>
    <name evidence="12" type="ORF">FJAP1339_LOCUS7218</name>
</gene>
<evidence type="ECO:0000256" key="5">
    <source>
        <dbReference type="ARBA" id="ARBA00022755"/>
    </source>
</evidence>
<dbReference type="GO" id="GO:0005737">
    <property type="term" value="C:cytoplasm"/>
    <property type="evidence" value="ECO:0007669"/>
    <property type="project" value="UniProtKB-SubCell"/>
</dbReference>
<dbReference type="CDD" id="cd03108">
    <property type="entry name" value="AdSS"/>
    <property type="match status" value="1"/>
</dbReference>
<dbReference type="NCBIfam" id="TIGR00184">
    <property type="entry name" value="purA"/>
    <property type="match status" value="1"/>
</dbReference>
<accession>A0A7S2Y1Y3</accession>
<evidence type="ECO:0000256" key="10">
    <source>
        <dbReference type="RuleBase" id="RU000520"/>
    </source>
</evidence>
<dbReference type="Pfam" id="PF00709">
    <property type="entry name" value="Adenylsucc_synt"/>
    <property type="match status" value="1"/>
</dbReference>
<comment type="catalytic activity">
    <reaction evidence="8 10">
        <text>IMP + L-aspartate + GTP = N(6)-(1,2-dicarboxyethyl)-AMP + GDP + phosphate + 2 H(+)</text>
        <dbReference type="Rhea" id="RHEA:15753"/>
        <dbReference type="ChEBI" id="CHEBI:15378"/>
        <dbReference type="ChEBI" id="CHEBI:29991"/>
        <dbReference type="ChEBI" id="CHEBI:37565"/>
        <dbReference type="ChEBI" id="CHEBI:43474"/>
        <dbReference type="ChEBI" id="CHEBI:57567"/>
        <dbReference type="ChEBI" id="CHEBI:58053"/>
        <dbReference type="ChEBI" id="CHEBI:58189"/>
        <dbReference type="EC" id="6.3.4.4"/>
    </reaction>
</comment>
<dbReference type="GO" id="GO:0044208">
    <property type="term" value="P:'de novo' AMP biosynthetic process"/>
    <property type="evidence" value="ECO:0007669"/>
    <property type="project" value="UniProtKB-UniRule"/>
</dbReference>
<feature type="binding site" evidence="8">
    <location>
        <begin position="406"/>
        <end position="408"/>
    </location>
    <ligand>
        <name>GTP</name>
        <dbReference type="ChEBI" id="CHEBI:37565"/>
    </ligand>
</feature>
<dbReference type="InterPro" id="IPR042111">
    <property type="entry name" value="Adenylosuccinate_synth_dom3"/>
</dbReference>
<dbReference type="GO" id="GO:0000287">
    <property type="term" value="F:magnesium ion binding"/>
    <property type="evidence" value="ECO:0007669"/>
    <property type="project" value="UniProtKB-UniRule"/>
</dbReference>
<proteinExistence type="inferred from homology"/>
<dbReference type="Gene3D" id="3.40.440.10">
    <property type="entry name" value="Adenylosuccinate Synthetase, subunit A, domain 1"/>
    <property type="match status" value="1"/>
</dbReference>
<dbReference type="Gene3D" id="1.10.300.10">
    <property type="entry name" value="Adenylosuccinate Synthetase, subunit A, domain 2"/>
    <property type="match status" value="1"/>
</dbReference>
<protein>
    <recommendedName>
        <fullName evidence="8 10">Adenylosuccinate synthetase</fullName>
        <shortName evidence="8">AMPSase</shortName>
        <shortName evidence="8">AdSS</shortName>
        <ecNumber evidence="8 10">6.3.4.4</ecNumber>
    </recommendedName>
    <alternativeName>
        <fullName evidence="8">IMP--aspartate ligase</fullName>
    </alternativeName>
</protein>
<dbReference type="PANTHER" id="PTHR11846:SF0">
    <property type="entry name" value="ADENYLOSUCCINATE SYNTHETASE"/>
    <property type="match status" value="1"/>
</dbReference>
<keyword evidence="5 8" id="KW-0658">Purine biosynthesis</keyword>
<feature type="binding site" evidence="8">
    <location>
        <begin position="91"/>
        <end position="97"/>
    </location>
    <ligand>
        <name>GTP</name>
        <dbReference type="ChEBI" id="CHEBI:37565"/>
    </ligand>
</feature>
<comment type="similarity">
    <text evidence="8 10">Belongs to the adenylosuccinate synthetase family.</text>
</comment>
<evidence type="ECO:0000256" key="3">
    <source>
        <dbReference type="ARBA" id="ARBA00022723"/>
    </source>
</evidence>
<dbReference type="InterPro" id="IPR027417">
    <property type="entry name" value="P-loop_NTPase"/>
</dbReference>
<keyword evidence="8" id="KW-0963">Cytoplasm</keyword>
<keyword evidence="6 8" id="KW-0460">Magnesium</keyword>
<reference evidence="12" key="1">
    <citation type="submission" date="2021-01" db="EMBL/GenBank/DDBJ databases">
        <authorList>
            <person name="Corre E."/>
            <person name="Pelletier E."/>
            <person name="Niang G."/>
            <person name="Scheremetjew M."/>
            <person name="Finn R."/>
            <person name="Kale V."/>
            <person name="Holt S."/>
            <person name="Cochrane G."/>
            <person name="Meng A."/>
            <person name="Brown T."/>
            <person name="Cohen L."/>
        </authorList>
    </citation>
    <scope>NUCLEOTIDE SEQUENCE</scope>
    <source>
        <strain evidence="12">CCMP1661</strain>
    </source>
</reference>
<dbReference type="GO" id="GO:0004019">
    <property type="term" value="F:adenylosuccinate synthase activity"/>
    <property type="evidence" value="ECO:0007669"/>
    <property type="project" value="UniProtKB-UniRule"/>
</dbReference>
<feature type="binding site" evidence="8">
    <location>
        <begin position="374"/>
        <end position="380"/>
    </location>
    <ligand>
        <name>substrate</name>
    </ligand>
</feature>
<dbReference type="InterPro" id="IPR042110">
    <property type="entry name" value="Adenylosuccinate_synth_dom2"/>
</dbReference>
<dbReference type="AlphaFoldDB" id="A0A7S2Y1Y3"/>
<comment type="function">
    <text evidence="8">Plays an important role in the de novo pathway and in the salvage pathway of purine nucleotide biosynthesis. Catalyzes the first commited step in the biosynthesis of AMP from IMP.</text>
</comment>
<dbReference type="FunFam" id="1.10.300.10:FF:000001">
    <property type="entry name" value="Adenylosuccinate synthetase"/>
    <property type="match status" value="1"/>
</dbReference>
<evidence type="ECO:0000256" key="6">
    <source>
        <dbReference type="ARBA" id="ARBA00022842"/>
    </source>
</evidence>
<comment type="pathway">
    <text evidence="8 10">Purine metabolism; AMP biosynthesis via de novo pathway; AMP from IMP: step 1/2.</text>
</comment>
<evidence type="ECO:0000256" key="2">
    <source>
        <dbReference type="ARBA" id="ARBA00022598"/>
    </source>
</evidence>
<dbReference type="UniPathway" id="UPA00075">
    <property type="reaction ID" value="UER00335"/>
</dbReference>
<dbReference type="InterPro" id="IPR042109">
    <property type="entry name" value="Adenylosuccinate_synth_dom1"/>
</dbReference>
<feature type="binding site" evidence="8">
    <location>
        <begin position="117"/>
        <end position="120"/>
    </location>
    <ligand>
        <name>IMP</name>
        <dbReference type="ChEBI" id="CHEBI:58053"/>
    </ligand>
</feature>
<dbReference type="InterPro" id="IPR001114">
    <property type="entry name" value="Adenylosuccinate_synthetase"/>
</dbReference>
<dbReference type="EC" id="6.3.4.4" evidence="8 10"/>
<comment type="cofactor">
    <cofactor evidence="8">
        <name>Mg(2+)</name>
        <dbReference type="ChEBI" id="CHEBI:18420"/>
    </cofactor>
    <text evidence="8">Binds 1 Mg(2+) ion per subunit.</text>
</comment>
<evidence type="ECO:0000256" key="7">
    <source>
        <dbReference type="ARBA" id="ARBA00023134"/>
    </source>
</evidence>
<feature type="binding site" evidence="8">
    <location>
        <position position="314"/>
    </location>
    <ligand>
        <name>IMP</name>
        <dbReference type="ChEBI" id="CHEBI:58053"/>
    </ligand>
</feature>
<dbReference type="SUPFAM" id="SSF52540">
    <property type="entry name" value="P-loop containing nucleoside triphosphate hydrolases"/>
    <property type="match status" value="1"/>
</dbReference>
<feature type="binding site" evidence="8">
    <location>
        <position position="92"/>
    </location>
    <ligand>
        <name>Mg(2+)</name>
        <dbReference type="ChEBI" id="CHEBI:18420"/>
    </ligand>
</feature>
<name>A0A7S2Y1Y3_9STRA</name>
<feature type="region of interest" description="Disordered" evidence="11">
    <location>
        <begin position="1"/>
        <end position="26"/>
    </location>
</feature>
<dbReference type="PROSITE" id="PS00513">
    <property type="entry name" value="ADENYLOSUCCIN_SYN_2"/>
    <property type="match status" value="1"/>
</dbReference>
<dbReference type="EMBL" id="HBHR01014537">
    <property type="protein sequence ID" value="CAD9865849.1"/>
    <property type="molecule type" value="Transcribed_RNA"/>
</dbReference>
<evidence type="ECO:0000256" key="8">
    <source>
        <dbReference type="HAMAP-Rule" id="MF_03125"/>
    </source>
</evidence>
<keyword evidence="7 8" id="KW-0342">GTP-binding</keyword>
<comment type="subcellular location">
    <subcellularLocation>
        <location evidence="8">Cytoplasm</location>
    </subcellularLocation>
</comment>
<feature type="binding site" evidence="8">
    <location>
        <begin position="119"/>
        <end position="121"/>
    </location>
    <ligand>
        <name>GTP</name>
        <dbReference type="ChEBI" id="CHEBI:37565"/>
    </ligand>
</feature>
<organism evidence="12">
    <name type="scientific">Fibrocapsa japonica</name>
    <dbReference type="NCBI Taxonomy" id="94617"/>
    <lineage>
        <taxon>Eukaryota</taxon>
        <taxon>Sar</taxon>
        <taxon>Stramenopiles</taxon>
        <taxon>Ochrophyta</taxon>
        <taxon>Raphidophyceae</taxon>
        <taxon>Chattonellales</taxon>
        <taxon>Chattonellaceae</taxon>
        <taxon>Fibrocapsa</taxon>
    </lineage>
</organism>
<dbReference type="GO" id="GO:0046040">
    <property type="term" value="P:IMP metabolic process"/>
    <property type="evidence" value="ECO:0007669"/>
    <property type="project" value="TreeGrafter"/>
</dbReference>
<dbReference type="InterPro" id="IPR033128">
    <property type="entry name" value="Adenylosuccin_syn_Lys_AS"/>
</dbReference>
<dbReference type="HAMAP" id="MF_00011">
    <property type="entry name" value="Adenylosucc_synth"/>
    <property type="match status" value="1"/>
</dbReference>
<evidence type="ECO:0000256" key="1">
    <source>
        <dbReference type="ARBA" id="ARBA00011738"/>
    </source>
</evidence>
<feature type="binding site" evidence="8">
    <location>
        <position position="208"/>
    </location>
    <ligand>
        <name>IMP</name>
        <dbReference type="ChEBI" id="CHEBI:58053"/>
    </ligand>
</feature>
<feature type="binding site" evidence="8">
    <location>
        <begin position="488"/>
        <end position="490"/>
    </location>
    <ligand>
        <name>GTP</name>
        <dbReference type="ChEBI" id="CHEBI:37565"/>
    </ligand>
</feature>
<evidence type="ECO:0000256" key="4">
    <source>
        <dbReference type="ARBA" id="ARBA00022741"/>
    </source>
</evidence>
<dbReference type="FunFam" id="3.90.170.10:FF:000001">
    <property type="entry name" value="Adenylosuccinate synthetase"/>
    <property type="match status" value="1"/>
</dbReference>
<evidence type="ECO:0000256" key="11">
    <source>
        <dbReference type="SAM" id="MobiDB-lite"/>
    </source>
</evidence>
<feature type="binding site" evidence="8">
    <location>
        <position position="299"/>
    </location>
    <ligand>
        <name>IMP</name>
        <dbReference type="ChEBI" id="CHEBI:58053"/>
    </ligand>
</feature>
<sequence>MASIVRTLSKNISGSQQEESNGLFPNRLIRSGPREWNVARCEKPQQQHVEDLLAEIYQRVKTLEGEMAVHGATSKNKGPATVDVVLGAQWGDEGKGKLVDLLTHDYSICARVAGGSNAGHTIVVDGVTYKFHLIPSGMLNPEAVCVVGNGVVVHVPTMLKELEALDKAGINWRGRFFISDRAHLVFDFHQTLDGITEERLGRNKIGTTKKGIGPAYASKINRNGVRFGDLRFMNDFEDQVKTMVAAYKMTHPEMKVDIEKELAFFRKHRALLLELTTDTVSYINEKYDKGHKILIEGANATMLDVDFGTYPYVTSSNPSVGSVCTGLGIAPVKLSHIWGTVKAYCTRVGEGPFPTELLDALGEEIRKVGHEYGTTTGRPRRCGWLDIPQMRYSCQINGFTALILTKLDVLTGLDEVKIGTRYVYNGKVLKGMPSNLQILSGVEVQYETLPGWKEDITKIRNFEDLPEAAKAYVLRVEQLIGTPIRWIGVGPGRDEVIDRHA</sequence>
<feature type="active site" evidence="9">
    <location>
        <position position="219"/>
    </location>
</feature>
<dbReference type="PANTHER" id="PTHR11846">
    <property type="entry name" value="ADENYLOSUCCINATE SYNTHETASE"/>
    <property type="match status" value="1"/>
</dbReference>
<feature type="binding site" evidence="8">
    <location>
        <position position="380"/>
    </location>
    <ligand>
        <name>GTP</name>
        <dbReference type="ChEBI" id="CHEBI:37565"/>
    </ligand>
</feature>
<comment type="subunit">
    <text evidence="1 8">Homodimer.</text>
</comment>
<feature type="compositionally biased region" description="Polar residues" evidence="11">
    <location>
        <begin position="1"/>
        <end position="20"/>
    </location>
</feature>
<comment type="function">
    <text evidence="10">Plays an important role in the de novo pathway of purine nucleotide biosynthesis.</text>
</comment>
<keyword evidence="3 8" id="KW-0479">Metal-binding</keyword>
<dbReference type="InterPro" id="IPR018220">
    <property type="entry name" value="Adenylosuccin_syn_GTP-bd"/>
</dbReference>
<keyword evidence="2 8" id="KW-0436">Ligase</keyword>
<feature type="active site" description="Proton acceptor" evidence="8">
    <location>
        <position position="92"/>
    </location>
</feature>
<evidence type="ECO:0000313" key="12">
    <source>
        <dbReference type="EMBL" id="CAD9865849.1"/>
    </source>
</evidence>
<dbReference type="Gene3D" id="3.90.170.10">
    <property type="entry name" value="Adenylosuccinate Synthetase, subunit A, domain 3"/>
    <property type="match status" value="1"/>
</dbReference>
<evidence type="ECO:0000256" key="9">
    <source>
        <dbReference type="PROSITE-ProRule" id="PRU10134"/>
    </source>
</evidence>
<feature type="active site" description="Proton donor" evidence="8">
    <location>
        <position position="120"/>
    </location>
</feature>
<feature type="binding site" evidence="8">
    <location>
        <position position="119"/>
    </location>
    <ligand>
        <name>Mg(2+)</name>
        <dbReference type="ChEBI" id="CHEBI:18420"/>
    </ligand>
</feature>
<feature type="binding site" evidence="8">
    <location>
        <position position="222"/>
    </location>
    <ligand>
        <name>IMP</name>
        <dbReference type="ChEBI" id="CHEBI:58053"/>
        <note>ligand shared between dimeric partners</note>
    </ligand>
</feature>
<dbReference type="NCBIfam" id="NF002223">
    <property type="entry name" value="PRK01117.1"/>
    <property type="match status" value="1"/>
</dbReference>
<feature type="binding site" evidence="8">
    <location>
        <begin position="92"/>
        <end position="95"/>
    </location>
    <ligand>
        <name>IMP</name>
        <dbReference type="ChEBI" id="CHEBI:58053"/>
    </ligand>
</feature>
<dbReference type="SMART" id="SM00788">
    <property type="entry name" value="Adenylsucc_synt"/>
    <property type="match status" value="1"/>
</dbReference>
<dbReference type="GO" id="GO:0005525">
    <property type="term" value="F:GTP binding"/>
    <property type="evidence" value="ECO:0007669"/>
    <property type="project" value="UniProtKB-UniRule"/>
</dbReference>
<dbReference type="PROSITE" id="PS01266">
    <property type="entry name" value="ADENYLOSUCCIN_SYN_1"/>
    <property type="match status" value="1"/>
</dbReference>